<name>A0AAV4LR31_BABCB</name>
<dbReference type="EMBL" id="BPLF01000001">
    <property type="protein sequence ID" value="GIX62255.1"/>
    <property type="molecule type" value="Genomic_DNA"/>
</dbReference>
<accession>A0AAV4LR31</accession>
<protein>
    <submittedName>
        <fullName evidence="2">Variant erythrocyte surface antigen-1 family protein</fullName>
    </submittedName>
</protein>
<evidence type="ECO:0000256" key="1">
    <source>
        <dbReference type="SAM" id="Phobius"/>
    </source>
</evidence>
<evidence type="ECO:0000313" key="2">
    <source>
        <dbReference type="EMBL" id="GIX62255.1"/>
    </source>
</evidence>
<organism evidence="2 3">
    <name type="scientific">Babesia caballi</name>
    <dbReference type="NCBI Taxonomy" id="5871"/>
    <lineage>
        <taxon>Eukaryota</taxon>
        <taxon>Sar</taxon>
        <taxon>Alveolata</taxon>
        <taxon>Apicomplexa</taxon>
        <taxon>Aconoidasida</taxon>
        <taxon>Piroplasmida</taxon>
        <taxon>Babesiidae</taxon>
        <taxon>Babesia</taxon>
    </lineage>
</organism>
<reference evidence="2 3" key="1">
    <citation type="submission" date="2021-06" db="EMBL/GenBank/DDBJ databases">
        <title>Genome sequence of Babesia caballi.</title>
        <authorList>
            <person name="Yamagishi J."/>
            <person name="Kidaka T."/>
            <person name="Ochi A."/>
        </authorList>
    </citation>
    <scope>NUCLEOTIDE SEQUENCE [LARGE SCALE GENOMIC DNA]</scope>
    <source>
        <strain evidence="2">USDA-D6B2</strain>
    </source>
</reference>
<proteinExistence type="predicted"/>
<keyword evidence="1" id="KW-1133">Transmembrane helix</keyword>
<keyword evidence="3" id="KW-1185">Reference proteome</keyword>
<sequence length="902" mass="99908">MIRLSQPPYSDCPSNLKEAIDWILRVTGKDGGQNGTQQLAGAVKELLKDVELRESELGLTCMQIKGALGEWLNKNQNGKGIKSLIESLAEGLATFIGYKTPGGNGEIGTGGIGKQGKPHESRDEAKETIYGILTYKDGYIWSYPRGADWNTHFSSADKGHAKAAMIFLSCLPMVFYGLGLLYWRCRSGGRWEKQNINYSNSPLRYFLSSQGFGKEELSGQTGEQVLATAFTKLSEFSGALEGSSSLVEYFQNLYRKLSDALKLNLSEPAETLKKHCIPVLYLCSTSYFRHQHQKQAANARPPSSIRQMLYWLSGLTITPQLGDLLKHIVTAVPRDFKVAVSGSSKKDEILKPDDLICHLITSCLSSSWVVGTIQGSGGSEKPLLHEIFSNTENLTYASTVSSLFNTLSSYTYALHFQLIFLMRQCRFTYDDACGWQKCQYGNSVTVSDTVESYLCPNSGSDCSSEGSPLQAFLTDNLKGFSRGRPGSSGHLATCSGFTCHVPMGFDGHLKGDKKTGENIYDTLAYFCGDFKDCLCQLTEKLSCLTKRTPRTLGDMFGFLWHLNGQAFSNSDVQSKLQNALQRGMRQTTKELLDVPSSPQTNSLLFQSLTTLADRVTFWDTPDSYGIASVLAIDLYGLNRHCHKVETGQYGMITVKHNSECSASGHSNTATDLWSLCQTISPMTTIIPSTDRHQDCRNAKCGGYFTPLTNSTGTTFSSVFAANYFSWILYLSDDFDAGLHELYEKLNGHKCDNCRRPPVSHASQCQCPSVVECADVLPILYVNGFYFSSASSLKNNAKNTLRRCGDFSEALKAVLANNENTPLFKFLTTIDDFLYYVRFAFFRNIAACWTIYICLILYTFVFLLDTLHVHSHLERTASHILPPLALLTSGKPIPVTKLAYLVS</sequence>
<gene>
    <name evidence="2" type="ORF">BcabD6B2_16900</name>
</gene>
<evidence type="ECO:0000313" key="3">
    <source>
        <dbReference type="Proteomes" id="UP001497744"/>
    </source>
</evidence>
<dbReference type="Proteomes" id="UP001497744">
    <property type="component" value="Unassembled WGS sequence"/>
</dbReference>
<dbReference type="AlphaFoldDB" id="A0AAV4LR31"/>
<dbReference type="RefSeq" id="XP_067714324.1">
    <property type="nucleotide sequence ID" value="XM_067858223.1"/>
</dbReference>
<dbReference type="GeneID" id="94193736"/>
<keyword evidence="1" id="KW-0812">Transmembrane</keyword>
<feature type="transmembrane region" description="Helical" evidence="1">
    <location>
        <begin position="848"/>
        <end position="866"/>
    </location>
</feature>
<keyword evidence="1" id="KW-0472">Membrane</keyword>
<comment type="caution">
    <text evidence="2">The sequence shown here is derived from an EMBL/GenBank/DDBJ whole genome shotgun (WGS) entry which is preliminary data.</text>
</comment>